<dbReference type="PANTHER" id="PTHR12746">
    <property type="entry name" value="NONSENSE-MEDIATED MRNA DECAY PROTEIN 3"/>
    <property type="match status" value="1"/>
</dbReference>
<dbReference type="Pfam" id="PF04981">
    <property type="entry name" value="NMD3"/>
    <property type="match status" value="1"/>
</dbReference>
<dbReference type="InterPro" id="IPR007064">
    <property type="entry name" value="Nmd3_N"/>
</dbReference>
<dbReference type="OrthoDB" id="15051at2157"/>
<dbReference type="GeneID" id="11138297"/>
<dbReference type="KEGG" id="pfm:Pyrfu_1957"/>
<dbReference type="PANTHER" id="PTHR12746:SF2">
    <property type="entry name" value="60S RIBOSOMAL EXPORT PROTEIN NMD3"/>
    <property type="match status" value="1"/>
</dbReference>
<dbReference type="Proteomes" id="UP000001037">
    <property type="component" value="Chromosome"/>
</dbReference>
<dbReference type="HOGENOM" id="CLU_065087_1_0_2"/>
<evidence type="ECO:0000259" key="1">
    <source>
        <dbReference type="Pfam" id="PF04981"/>
    </source>
</evidence>
<dbReference type="RefSeq" id="WP_014027487.1">
    <property type="nucleotide sequence ID" value="NC_015931.1"/>
</dbReference>
<dbReference type="InParanoid" id="G0EDK6"/>
<name>G0EDK6_PYRF1</name>
<dbReference type="GO" id="GO:0043023">
    <property type="term" value="F:ribosomal large subunit binding"/>
    <property type="evidence" value="ECO:0007669"/>
    <property type="project" value="InterPro"/>
</dbReference>
<organism evidence="2 3">
    <name type="scientific">Pyrolobus fumarii (strain DSM 11204 / 1A)</name>
    <dbReference type="NCBI Taxonomy" id="694429"/>
    <lineage>
        <taxon>Archaea</taxon>
        <taxon>Thermoproteota</taxon>
        <taxon>Thermoprotei</taxon>
        <taxon>Desulfurococcales</taxon>
        <taxon>Pyrodictiaceae</taxon>
        <taxon>Pyrolobus</taxon>
    </lineage>
</organism>
<reference evidence="2 3" key="1">
    <citation type="journal article" date="2011" name="Stand. Genomic Sci.">
        <title>Complete genome sequence of the hyperthermophilic chemolithoautotroph Pyrolobus fumarii type strain (1A).</title>
        <authorList>
            <person name="Anderson I."/>
            <person name="Goker M."/>
            <person name="Nolan M."/>
            <person name="Lucas S."/>
            <person name="Hammon N."/>
            <person name="Deshpande S."/>
            <person name="Cheng J.F."/>
            <person name="Tapia R."/>
            <person name="Han C."/>
            <person name="Goodwin L."/>
            <person name="Pitluck S."/>
            <person name="Huntemann M."/>
            <person name="Liolios K."/>
            <person name="Ivanova N."/>
            <person name="Pagani I."/>
            <person name="Mavromatis K."/>
            <person name="Ovchinikova G."/>
            <person name="Pati A."/>
            <person name="Chen A."/>
            <person name="Palaniappan K."/>
            <person name="Land M."/>
            <person name="Hauser L."/>
            <person name="Brambilla E.M."/>
            <person name="Huber H."/>
            <person name="Yasawong M."/>
            <person name="Rohde M."/>
            <person name="Spring S."/>
            <person name="Abt B."/>
            <person name="Sikorski J."/>
            <person name="Wirth R."/>
            <person name="Detter J.C."/>
            <person name="Woyke T."/>
            <person name="Bristow J."/>
            <person name="Eisen J.A."/>
            <person name="Markowitz V."/>
            <person name="Hugenholtz P."/>
            <person name="Kyrpides N.C."/>
            <person name="Klenk H.P."/>
            <person name="Lapidus A."/>
        </authorList>
    </citation>
    <scope>NUCLEOTIDE SEQUENCE [LARGE SCALE GENOMIC DNA]</scope>
    <source>
        <strain evidence="3">DSM 11204 / 1A</strain>
    </source>
</reference>
<dbReference type="EMBL" id="CP002838">
    <property type="protein sequence ID" value="AEM39810.1"/>
    <property type="molecule type" value="Genomic_DNA"/>
</dbReference>
<evidence type="ECO:0000313" key="3">
    <source>
        <dbReference type="Proteomes" id="UP000001037"/>
    </source>
</evidence>
<dbReference type="eggNOG" id="arCOG04149">
    <property type="taxonomic scope" value="Archaea"/>
</dbReference>
<gene>
    <name evidence="2" type="ordered locus">Pyrfu_1957</name>
</gene>
<dbReference type="InterPro" id="IPR039768">
    <property type="entry name" value="Nmd3"/>
</dbReference>
<dbReference type="STRING" id="694429.Pyrfu_1957"/>
<proteinExistence type="predicted"/>
<dbReference type="AlphaFoldDB" id="G0EDK6"/>
<evidence type="ECO:0000313" key="2">
    <source>
        <dbReference type="EMBL" id="AEM39810.1"/>
    </source>
</evidence>
<dbReference type="GO" id="GO:0005737">
    <property type="term" value="C:cytoplasm"/>
    <property type="evidence" value="ECO:0007669"/>
    <property type="project" value="TreeGrafter"/>
</dbReference>
<accession>G0EDK6</accession>
<feature type="domain" description="Nmd3 N-terminal" evidence="1">
    <location>
        <begin position="5"/>
        <end position="243"/>
    </location>
</feature>
<sequence>MLTRCVRCGREARLVDGRLCLECYLEVEGLGRFPKRIDITVCSRCGAYRFEGRWYPPPIDAVDIEDVIREVLKLTLSAAFKPNQEVESYRVESVEYVRDQYHGDHALATVVARLRSSGEEAKLEYRVRVDVKKQLCPQCFKKAGGAIEAILQVRGEGGKLTEEQREAVEALLARLSPSLREYIVDVVEQREGFDLILVDQGAAKAIASKIRSVLGAKVVESWKLVGRRSDGRPKKRLTLSVRLPFFTKGTIVEFNGKLYHVEGIKAGFVYIRMVGSRRVHRLTVEDAWKLLRRPRFEEEKRVLVAAETPSSIHLQALEGSYEYLELPRRSVSFDPGVVQQGREVLLVRHNGRYYVLPLLGERP</sequence>
<protein>
    <submittedName>
        <fullName evidence="2">NMD3 family protein</fullName>
    </submittedName>
</protein>
<keyword evidence="3" id="KW-1185">Reference proteome</keyword>